<dbReference type="OrthoDB" id="5874698at2759"/>
<dbReference type="AlphaFoldDB" id="A0A183GEK9"/>
<accession>A0A183GEK9</accession>
<organism evidence="2 3">
    <name type="scientific">Heligmosomoides polygyrus</name>
    <name type="common">Parasitic roundworm</name>
    <dbReference type="NCBI Taxonomy" id="6339"/>
    <lineage>
        <taxon>Eukaryota</taxon>
        <taxon>Metazoa</taxon>
        <taxon>Ecdysozoa</taxon>
        <taxon>Nematoda</taxon>
        <taxon>Chromadorea</taxon>
        <taxon>Rhabditida</taxon>
        <taxon>Rhabditina</taxon>
        <taxon>Rhabditomorpha</taxon>
        <taxon>Strongyloidea</taxon>
        <taxon>Heligmosomidae</taxon>
        <taxon>Heligmosomoides</taxon>
    </lineage>
</organism>
<dbReference type="Proteomes" id="UP000050761">
    <property type="component" value="Unassembled WGS sequence"/>
</dbReference>
<evidence type="ECO:0000313" key="2">
    <source>
        <dbReference type="Proteomes" id="UP000050761"/>
    </source>
</evidence>
<reference evidence="1 2" key="1">
    <citation type="submission" date="2018-11" db="EMBL/GenBank/DDBJ databases">
        <authorList>
            <consortium name="Pathogen Informatics"/>
        </authorList>
    </citation>
    <scope>NUCLEOTIDE SEQUENCE [LARGE SCALE GENOMIC DNA]</scope>
</reference>
<protein>
    <submittedName>
        <fullName evidence="3">HTH_Tnp_Tc3_1 domain-containing protein</fullName>
    </submittedName>
</protein>
<sequence>MASALIFIESKVEYQPVTILLVSEAQRSFIKNKLQQELTLPTKGSNSTTGMGELQEIFESTEVHITLKSIRSCMKLKRVPEFTALSKAGRVVKYHKASYLQHKRPSSGRRSFLLPRELVLLRRRLQTHSDIRIRRAKPNSSMSHAVARLELLWGTAVAIREKPLN</sequence>
<name>A0A183GEK9_HELPZ</name>
<gene>
    <name evidence="1" type="ORF">HPBE_LOCUS20772</name>
</gene>
<evidence type="ECO:0000313" key="1">
    <source>
        <dbReference type="EMBL" id="VDP21760.1"/>
    </source>
</evidence>
<evidence type="ECO:0000313" key="3">
    <source>
        <dbReference type="WBParaSite" id="HPBE_0002077301-mRNA-1"/>
    </source>
</evidence>
<keyword evidence="2" id="KW-1185">Reference proteome</keyword>
<reference evidence="3" key="2">
    <citation type="submission" date="2019-09" db="UniProtKB">
        <authorList>
            <consortium name="WormBaseParasite"/>
        </authorList>
    </citation>
    <scope>IDENTIFICATION</scope>
</reference>
<dbReference type="WBParaSite" id="HPBE_0002077301-mRNA-1">
    <property type="protein sequence ID" value="HPBE_0002077301-mRNA-1"/>
    <property type="gene ID" value="HPBE_0002077301"/>
</dbReference>
<accession>A0A3P8BUP4</accession>
<dbReference type="EMBL" id="UZAH01032430">
    <property type="protein sequence ID" value="VDP21760.1"/>
    <property type="molecule type" value="Genomic_DNA"/>
</dbReference>
<proteinExistence type="predicted"/>